<gene>
    <name evidence="7" type="ORF">SAMN05216252_112142</name>
</gene>
<dbReference type="AlphaFoldDB" id="A0A239J8R3"/>
<name>A0A239J8R3_9ACTN</name>
<keyword evidence="4 6" id="KW-1133">Transmembrane helix</keyword>
<evidence type="ECO:0000256" key="2">
    <source>
        <dbReference type="ARBA" id="ARBA00005587"/>
    </source>
</evidence>
<feature type="transmembrane region" description="Helical" evidence="6">
    <location>
        <begin position="12"/>
        <end position="33"/>
    </location>
</feature>
<comment type="subcellular location">
    <subcellularLocation>
        <location evidence="1">Membrane</location>
        <topology evidence="1">Multi-pass membrane protein</topology>
    </subcellularLocation>
</comment>
<sequence length="198" mass="19673">MDNDVSTARTAGAGATALGYLTLGLTLIAYGLLSTGVFDGTAAADAARLALVVGGVTQFVAGMWEFYGGNGFTGTAFASLGAFWVTWSAGSGAGTSKEAAGLFLLLWALLALSLTMAAWQMGGVAQAVFGLLTVSTALSGVAVLASNGGLGKVGGWVGLAAGAVAWYGGTALLTNAAWGRRALADGWRLSVPHRGHAA</sequence>
<dbReference type="InterPro" id="IPR047623">
    <property type="entry name" value="SatP"/>
</dbReference>
<feature type="transmembrane region" description="Helical" evidence="6">
    <location>
        <begin position="70"/>
        <end position="87"/>
    </location>
</feature>
<feature type="transmembrane region" description="Helical" evidence="6">
    <location>
        <begin position="125"/>
        <end position="144"/>
    </location>
</feature>
<evidence type="ECO:0000256" key="6">
    <source>
        <dbReference type="SAM" id="Phobius"/>
    </source>
</evidence>
<dbReference type="RefSeq" id="WP_089225903.1">
    <property type="nucleotide sequence ID" value="NZ_FZOF01000012.1"/>
</dbReference>
<keyword evidence="8" id="KW-1185">Reference proteome</keyword>
<dbReference type="PANTHER" id="PTHR30178">
    <property type="entry name" value="INNER MEMBRANE PROTEIN YAAH"/>
    <property type="match status" value="1"/>
</dbReference>
<evidence type="ECO:0008006" key="9">
    <source>
        <dbReference type="Google" id="ProtNLM"/>
    </source>
</evidence>
<evidence type="ECO:0000256" key="5">
    <source>
        <dbReference type="ARBA" id="ARBA00023136"/>
    </source>
</evidence>
<organism evidence="7 8">
    <name type="scientific">Actinacidiphila glaucinigra</name>
    <dbReference type="NCBI Taxonomy" id="235986"/>
    <lineage>
        <taxon>Bacteria</taxon>
        <taxon>Bacillati</taxon>
        <taxon>Actinomycetota</taxon>
        <taxon>Actinomycetes</taxon>
        <taxon>Kitasatosporales</taxon>
        <taxon>Streptomycetaceae</taxon>
        <taxon>Actinacidiphila</taxon>
    </lineage>
</organism>
<dbReference type="Proteomes" id="UP000198280">
    <property type="component" value="Unassembled WGS sequence"/>
</dbReference>
<feature type="transmembrane region" description="Helical" evidence="6">
    <location>
        <begin position="156"/>
        <end position="178"/>
    </location>
</feature>
<dbReference type="Pfam" id="PF01184">
    <property type="entry name" value="Gpr1_Fun34_YaaH"/>
    <property type="match status" value="1"/>
</dbReference>
<dbReference type="GO" id="GO:0015360">
    <property type="term" value="F:acetate:proton symporter activity"/>
    <property type="evidence" value="ECO:0007669"/>
    <property type="project" value="TreeGrafter"/>
</dbReference>
<dbReference type="EMBL" id="FZOF01000012">
    <property type="protein sequence ID" value="SNT02220.1"/>
    <property type="molecule type" value="Genomic_DNA"/>
</dbReference>
<keyword evidence="3 6" id="KW-0812">Transmembrane</keyword>
<feature type="transmembrane region" description="Helical" evidence="6">
    <location>
        <begin position="45"/>
        <end position="64"/>
    </location>
</feature>
<dbReference type="PANTHER" id="PTHR30178:SF3">
    <property type="entry name" value="SUCCINATE-ACETATE_PROTON SYMPORTER SATP"/>
    <property type="match status" value="1"/>
</dbReference>
<reference evidence="7 8" key="1">
    <citation type="submission" date="2017-06" db="EMBL/GenBank/DDBJ databases">
        <authorList>
            <person name="Kim H.J."/>
            <person name="Triplett B.A."/>
        </authorList>
    </citation>
    <scope>NUCLEOTIDE SEQUENCE [LARGE SCALE GENOMIC DNA]</scope>
    <source>
        <strain evidence="7 8">CGMCC 4.1858</strain>
    </source>
</reference>
<evidence type="ECO:0000313" key="8">
    <source>
        <dbReference type="Proteomes" id="UP000198280"/>
    </source>
</evidence>
<keyword evidence="5 6" id="KW-0472">Membrane</keyword>
<evidence type="ECO:0000256" key="1">
    <source>
        <dbReference type="ARBA" id="ARBA00004141"/>
    </source>
</evidence>
<evidence type="ECO:0000256" key="3">
    <source>
        <dbReference type="ARBA" id="ARBA00022692"/>
    </source>
</evidence>
<dbReference type="NCBIfam" id="NF038013">
    <property type="entry name" value="AceTr_1"/>
    <property type="match status" value="1"/>
</dbReference>
<dbReference type="GO" id="GO:0005886">
    <property type="term" value="C:plasma membrane"/>
    <property type="evidence" value="ECO:0007669"/>
    <property type="project" value="TreeGrafter"/>
</dbReference>
<feature type="transmembrane region" description="Helical" evidence="6">
    <location>
        <begin position="99"/>
        <end position="119"/>
    </location>
</feature>
<dbReference type="OrthoDB" id="4332716at2"/>
<proteinExistence type="inferred from homology"/>
<protein>
    <recommendedName>
        <fullName evidence="9">GPR1/FUN34/yaaH family protein</fullName>
    </recommendedName>
</protein>
<dbReference type="GO" id="GO:0071422">
    <property type="term" value="P:succinate transmembrane transport"/>
    <property type="evidence" value="ECO:0007669"/>
    <property type="project" value="TreeGrafter"/>
</dbReference>
<dbReference type="InterPro" id="IPR000791">
    <property type="entry name" value="Gpr1/Fun34/SatP-like"/>
</dbReference>
<evidence type="ECO:0000256" key="4">
    <source>
        <dbReference type="ARBA" id="ARBA00022989"/>
    </source>
</evidence>
<accession>A0A239J8R3</accession>
<comment type="similarity">
    <text evidence="2">Belongs to the acetate uptake transporter (AceTr) (TC 2.A.96) family.</text>
</comment>
<evidence type="ECO:0000313" key="7">
    <source>
        <dbReference type="EMBL" id="SNT02220.1"/>
    </source>
</evidence>